<feature type="binding site" evidence="4">
    <location>
        <begin position="3"/>
        <end position="7"/>
    </location>
    <ligand>
        <name>ATP</name>
        <dbReference type="ChEBI" id="CHEBI:30616"/>
    </ligand>
</feature>
<sequence>MEKEKLRKRAIARLQKLADSKERMNQVECVLEKLFQSNAWKEATSIGVTMSTQFEFPTSSVIQRAFETGKKVAVPKSLPKGEMIFHWVDTDTVFYTTRFGVAEPETEDIARSNELDLLIVPGLAFNRAGYRVGFGGGYYDRYLANYKGKTCSLVFVEQLIEDWQVEEFDQPIQQLFLPM</sequence>
<dbReference type="PIRSF" id="PIRSF006806">
    <property type="entry name" value="FTHF_cligase"/>
    <property type="match status" value="1"/>
</dbReference>
<dbReference type="GO" id="GO:0046872">
    <property type="term" value="F:metal ion binding"/>
    <property type="evidence" value="ECO:0007669"/>
    <property type="project" value="UniProtKB-KW"/>
</dbReference>
<keyword evidence="5" id="KW-0479">Metal-binding</keyword>
<dbReference type="AlphaFoldDB" id="A0A2N8Q2W2"/>
<dbReference type="PANTHER" id="PTHR23407">
    <property type="entry name" value="ATPASE INHIBITOR/5-FORMYLTETRAHYDROFOLATE CYCLO-LIGASE"/>
    <property type="match status" value="1"/>
</dbReference>
<feature type="binding site" evidence="4">
    <location>
        <position position="55"/>
    </location>
    <ligand>
        <name>substrate</name>
    </ligand>
</feature>
<dbReference type="InterPro" id="IPR037171">
    <property type="entry name" value="NagB/RpiA_transferase-like"/>
</dbReference>
<comment type="catalytic activity">
    <reaction evidence="5">
        <text>(6S)-5-formyl-5,6,7,8-tetrahydrofolate + ATP = (6R)-5,10-methenyltetrahydrofolate + ADP + phosphate</text>
        <dbReference type="Rhea" id="RHEA:10488"/>
        <dbReference type="ChEBI" id="CHEBI:30616"/>
        <dbReference type="ChEBI" id="CHEBI:43474"/>
        <dbReference type="ChEBI" id="CHEBI:57455"/>
        <dbReference type="ChEBI" id="CHEBI:57457"/>
        <dbReference type="ChEBI" id="CHEBI:456216"/>
        <dbReference type="EC" id="6.3.3.2"/>
    </reaction>
</comment>
<gene>
    <name evidence="6" type="ORF">AUF17_09675</name>
</gene>
<evidence type="ECO:0000313" key="6">
    <source>
        <dbReference type="EMBL" id="TRZ34329.1"/>
    </source>
</evidence>
<dbReference type="NCBIfam" id="TIGR02727">
    <property type="entry name" value="MTHFS_bact"/>
    <property type="match status" value="1"/>
</dbReference>
<feature type="binding site" evidence="4">
    <location>
        <begin position="131"/>
        <end position="139"/>
    </location>
    <ligand>
        <name>ATP</name>
        <dbReference type="ChEBI" id="CHEBI:30616"/>
    </ligand>
</feature>
<dbReference type="InterPro" id="IPR024185">
    <property type="entry name" value="FTHF_cligase-like_sf"/>
</dbReference>
<keyword evidence="2 4" id="KW-0547">Nucleotide-binding</keyword>
<protein>
    <recommendedName>
        <fullName evidence="5">5-formyltetrahydrofolate cyclo-ligase</fullName>
        <ecNumber evidence="5">6.3.3.2</ecNumber>
    </recommendedName>
</protein>
<dbReference type="GO" id="GO:0005524">
    <property type="term" value="F:ATP binding"/>
    <property type="evidence" value="ECO:0007669"/>
    <property type="project" value="UniProtKB-KW"/>
</dbReference>
<accession>A0A2N8Q2W2</accession>
<dbReference type="EMBL" id="PDXQ01000001">
    <property type="protein sequence ID" value="TRZ34329.1"/>
    <property type="molecule type" value="Genomic_DNA"/>
</dbReference>
<dbReference type="GO" id="GO:0035999">
    <property type="term" value="P:tetrahydrofolate interconversion"/>
    <property type="evidence" value="ECO:0007669"/>
    <property type="project" value="TreeGrafter"/>
</dbReference>
<evidence type="ECO:0000256" key="4">
    <source>
        <dbReference type="PIRSR" id="PIRSR006806-1"/>
    </source>
</evidence>
<feature type="binding site" evidence="4">
    <location>
        <position position="50"/>
    </location>
    <ligand>
        <name>substrate</name>
    </ligand>
</feature>
<dbReference type="RefSeq" id="WP_102872635.1">
    <property type="nucleotide sequence ID" value="NZ_JAJCJG010000009.1"/>
</dbReference>
<proteinExistence type="inferred from homology"/>
<keyword evidence="3 4" id="KW-0067">ATP-binding</keyword>
<dbReference type="EC" id="6.3.3.2" evidence="5"/>
<keyword evidence="6" id="KW-0436">Ligase</keyword>
<reference evidence="6 7" key="1">
    <citation type="submission" date="2017-10" db="EMBL/GenBank/DDBJ databases">
        <title>FDA dAtabase for Regulatory Grade micrObial Sequences (FDA-ARGOS): Supporting development and validation of Infectious Disease Dx tests.</title>
        <authorList>
            <person name="Campos J."/>
            <person name="Goldberg B."/>
            <person name="Tallon L.J."/>
            <person name="Sadzewicz L."/>
            <person name="Sengamalay N."/>
            <person name="Ott S."/>
            <person name="Godinez A."/>
            <person name="Nagaraj S."/>
            <person name="Vyas G."/>
            <person name="Aluvathingal J."/>
            <person name="Nadendla S."/>
            <person name="Geyer C."/>
            <person name="Nandy P."/>
            <person name="Hobson J."/>
            <person name="Sichtig H."/>
        </authorList>
    </citation>
    <scope>NUCLEOTIDE SEQUENCE [LARGE SCALE GENOMIC DNA]</scope>
    <source>
        <strain evidence="6 7">FDAARGOS_185</strain>
    </source>
</reference>
<dbReference type="InterPro" id="IPR002698">
    <property type="entry name" value="FTHF_cligase"/>
</dbReference>
<comment type="caution">
    <text evidence="6">The sequence shown here is derived from an EMBL/GenBank/DDBJ whole genome shotgun (WGS) entry which is preliminary data.</text>
</comment>
<evidence type="ECO:0000313" key="7">
    <source>
        <dbReference type="Proteomes" id="UP000316316"/>
    </source>
</evidence>
<organism evidence="6 7">
    <name type="scientific">Enterococcus avium</name>
    <name type="common">Streptococcus avium</name>
    <dbReference type="NCBI Taxonomy" id="33945"/>
    <lineage>
        <taxon>Bacteria</taxon>
        <taxon>Bacillati</taxon>
        <taxon>Bacillota</taxon>
        <taxon>Bacilli</taxon>
        <taxon>Lactobacillales</taxon>
        <taxon>Enterococcaceae</taxon>
        <taxon>Enterococcus</taxon>
    </lineage>
</organism>
<name>A0A2N8Q2W2_ENTAV</name>
<evidence type="ECO:0000256" key="3">
    <source>
        <dbReference type="ARBA" id="ARBA00022840"/>
    </source>
</evidence>
<dbReference type="PANTHER" id="PTHR23407:SF1">
    <property type="entry name" value="5-FORMYLTETRAHYDROFOLATE CYCLO-LIGASE"/>
    <property type="match status" value="1"/>
</dbReference>
<comment type="cofactor">
    <cofactor evidence="5">
        <name>Mg(2+)</name>
        <dbReference type="ChEBI" id="CHEBI:18420"/>
    </cofactor>
</comment>
<dbReference type="SUPFAM" id="SSF100950">
    <property type="entry name" value="NagB/RpiA/CoA transferase-like"/>
    <property type="match status" value="1"/>
</dbReference>
<evidence type="ECO:0000256" key="1">
    <source>
        <dbReference type="ARBA" id="ARBA00010638"/>
    </source>
</evidence>
<evidence type="ECO:0000256" key="5">
    <source>
        <dbReference type="RuleBase" id="RU361279"/>
    </source>
</evidence>
<dbReference type="GO" id="GO:0030272">
    <property type="term" value="F:5-formyltetrahydrofolate cyclo-ligase activity"/>
    <property type="evidence" value="ECO:0007669"/>
    <property type="project" value="UniProtKB-EC"/>
</dbReference>
<dbReference type="Pfam" id="PF01812">
    <property type="entry name" value="5-FTHF_cyc-lig"/>
    <property type="match status" value="1"/>
</dbReference>
<dbReference type="Gene3D" id="3.40.50.10420">
    <property type="entry name" value="NagB/RpiA/CoA transferase-like"/>
    <property type="match status" value="1"/>
</dbReference>
<dbReference type="Proteomes" id="UP000316316">
    <property type="component" value="Unassembled WGS sequence"/>
</dbReference>
<comment type="similarity">
    <text evidence="1 5">Belongs to the 5-formyltetrahydrofolate cyclo-ligase family.</text>
</comment>
<keyword evidence="5" id="KW-0460">Magnesium</keyword>
<evidence type="ECO:0000256" key="2">
    <source>
        <dbReference type="ARBA" id="ARBA00022741"/>
    </source>
</evidence>
<dbReference type="GO" id="GO:0009396">
    <property type="term" value="P:folic acid-containing compound biosynthetic process"/>
    <property type="evidence" value="ECO:0007669"/>
    <property type="project" value="TreeGrafter"/>
</dbReference>